<dbReference type="KEGG" id="dat:HRM2_28660"/>
<dbReference type="GO" id="GO:0003887">
    <property type="term" value="F:DNA-directed DNA polymerase activity"/>
    <property type="evidence" value="ECO:0007669"/>
    <property type="project" value="UniProtKB-UniRule"/>
</dbReference>
<dbReference type="Gene3D" id="3.40.1170.60">
    <property type="match status" value="1"/>
</dbReference>
<dbReference type="GO" id="GO:0003684">
    <property type="term" value="F:damaged DNA binding"/>
    <property type="evidence" value="ECO:0007669"/>
    <property type="project" value="InterPro"/>
</dbReference>
<dbReference type="AlphaFoldDB" id="C0QJE1"/>
<evidence type="ECO:0000313" key="18">
    <source>
        <dbReference type="Proteomes" id="UP000000442"/>
    </source>
</evidence>
<feature type="site" description="Substrate discrimination" evidence="15">
    <location>
        <position position="11"/>
    </location>
</feature>
<feature type="active site" evidence="15">
    <location>
        <position position="101"/>
    </location>
</feature>
<evidence type="ECO:0000256" key="3">
    <source>
        <dbReference type="ARBA" id="ARBA00022457"/>
    </source>
</evidence>
<evidence type="ECO:0000256" key="2">
    <source>
        <dbReference type="ARBA" id="ARBA00010945"/>
    </source>
</evidence>
<dbReference type="InterPro" id="IPR043502">
    <property type="entry name" value="DNA/RNA_pol_sf"/>
</dbReference>
<keyword evidence="12 15" id="KW-0238">DNA-binding</keyword>
<dbReference type="CDD" id="cd03586">
    <property type="entry name" value="PolY_Pol_IV_kappa"/>
    <property type="match status" value="1"/>
</dbReference>
<keyword evidence="3 15" id="KW-0515">Mutator protein</keyword>
<gene>
    <name evidence="17" type="primary">dinP</name>
    <name evidence="15" type="synonym">dinB</name>
    <name evidence="17" type="ordered locus">HRM2_28660</name>
</gene>
<dbReference type="InterPro" id="IPR043128">
    <property type="entry name" value="Rev_trsase/Diguanyl_cyclase"/>
</dbReference>
<feature type="binding site" evidence="15">
    <location>
        <position position="6"/>
    </location>
    <ligand>
        <name>Mg(2+)</name>
        <dbReference type="ChEBI" id="CHEBI:18420"/>
    </ligand>
</feature>
<proteinExistence type="inferred from homology"/>
<dbReference type="Pfam" id="PF11799">
    <property type="entry name" value="IMS_C"/>
    <property type="match status" value="1"/>
</dbReference>
<dbReference type="EC" id="2.7.7.7" evidence="15"/>
<dbReference type="HOGENOM" id="CLU_012348_1_2_7"/>
<keyword evidence="11 15" id="KW-0239">DNA-directed DNA polymerase</keyword>
<dbReference type="Gene3D" id="3.30.1490.100">
    <property type="entry name" value="DNA polymerase, Y-family, little finger domain"/>
    <property type="match status" value="1"/>
</dbReference>
<dbReference type="HAMAP" id="MF_01113">
    <property type="entry name" value="DNApol_IV"/>
    <property type="match status" value="1"/>
</dbReference>
<evidence type="ECO:0000256" key="14">
    <source>
        <dbReference type="ARBA" id="ARBA00049244"/>
    </source>
</evidence>
<evidence type="ECO:0000256" key="5">
    <source>
        <dbReference type="ARBA" id="ARBA00022679"/>
    </source>
</evidence>
<feature type="binding site" evidence="15">
    <location>
        <position position="100"/>
    </location>
    <ligand>
        <name>Mg(2+)</name>
        <dbReference type="ChEBI" id="CHEBI:18420"/>
    </ligand>
</feature>
<dbReference type="GO" id="GO:0000287">
    <property type="term" value="F:magnesium ion binding"/>
    <property type="evidence" value="ECO:0007669"/>
    <property type="project" value="UniProtKB-UniRule"/>
</dbReference>
<dbReference type="eggNOG" id="COG0389">
    <property type="taxonomic scope" value="Bacteria"/>
</dbReference>
<comment type="subunit">
    <text evidence="15">Monomer.</text>
</comment>
<dbReference type="STRING" id="177437.HRM2_28660"/>
<evidence type="ECO:0000256" key="8">
    <source>
        <dbReference type="ARBA" id="ARBA00022723"/>
    </source>
</evidence>
<feature type="domain" description="UmuC" evidence="16">
    <location>
        <begin position="2"/>
        <end position="182"/>
    </location>
</feature>
<comment type="catalytic activity">
    <reaction evidence="14 15">
        <text>DNA(n) + a 2'-deoxyribonucleoside 5'-triphosphate = DNA(n+1) + diphosphate</text>
        <dbReference type="Rhea" id="RHEA:22508"/>
        <dbReference type="Rhea" id="RHEA-COMP:17339"/>
        <dbReference type="Rhea" id="RHEA-COMP:17340"/>
        <dbReference type="ChEBI" id="CHEBI:33019"/>
        <dbReference type="ChEBI" id="CHEBI:61560"/>
        <dbReference type="ChEBI" id="CHEBI:173112"/>
        <dbReference type="EC" id="2.7.7.7"/>
    </reaction>
</comment>
<dbReference type="Proteomes" id="UP000000442">
    <property type="component" value="Chromosome"/>
</dbReference>
<comment type="function">
    <text evidence="15">Poorly processive, error-prone DNA polymerase involved in untargeted mutagenesis. Copies undamaged DNA at stalled replication forks, which arise in vivo from mismatched or misaligned primer ends. These misaligned primers can be extended by PolIV. Exhibits no 3'-5' exonuclease (proofreading) activity. May be involved in translesional synthesis, in conjunction with the beta clamp from PolIII.</text>
</comment>
<dbReference type="PROSITE" id="PS50173">
    <property type="entry name" value="UMUC"/>
    <property type="match status" value="1"/>
</dbReference>
<dbReference type="Gene3D" id="3.30.70.270">
    <property type="match status" value="1"/>
</dbReference>
<evidence type="ECO:0000256" key="7">
    <source>
        <dbReference type="ARBA" id="ARBA00022705"/>
    </source>
</evidence>
<accession>C0QJE1</accession>
<keyword evidence="5 15" id="KW-0808">Transferase</keyword>
<keyword evidence="10 15" id="KW-0460">Magnesium</keyword>
<evidence type="ECO:0000259" key="16">
    <source>
        <dbReference type="PROSITE" id="PS50173"/>
    </source>
</evidence>
<dbReference type="FunFam" id="3.30.1490.100:FF:000004">
    <property type="entry name" value="DNA polymerase IV"/>
    <property type="match status" value="1"/>
</dbReference>
<dbReference type="OrthoDB" id="9808813at2"/>
<protein>
    <recommendedName>
        <fullName evidence="15">DNA polymerase IV</fullName>
        <shortName evidence="15">Pol IV</shortName>
        <ecNumber evidence="15">2.7.7.7</ecNumber>
    </recommendedName>
</protein>
<evidence type="ECO:0000313" key="17">
    <source>
        <dbReference type="EMBL" id="ACN15954.1"/>
    </source>
</evidence>
<dbReference type="EMBL" id="CP001087">
    <property type="protein sequence ID" value="ACN15954.1"/>
    <property type="molecule type" value="Genomic_DNA"/>
</dbReference>
<dbReference type="GO" id="GO:0006261">
    <property type="term" value="P:DNA-templated DNA replication"/>
    <property type="evidence" value="ECO:0007669"/>
    <property type="project" value="UniProtKB-UniRule"/>
</dbReference>
<dbReference type="GO" id="GO:0042276">
    <property type="term" value="P:error-prone translesion synthesis"/>
    <property type="evidence" value="ECO:0007669"/>
    <property type="project" value="TreeGrafter"/>
</dbReference>
<evidence type="ECO:0000256" key="12">
    <source>
        <dbReference type="ARBA" id="ARBA00023125"/>
    </source>
</evidence>
<evidence type="ECO:0000256" key="9">
    <source>
        <dbReference type="ARBA" id="ARBA00022763"/>
    </source>
</evidence>
<dbReference type="InterPro" id="IPR022880">
    <property type="entry name" value="DNApol_IV"/>
</dbReference>
<dbReference type="NCBIfam" id="NF002677">
    <property type="entry name" value="PRK02406.1"/>
    <property type="match status" value="1"/>
</dbReference>
<sequence>MILHMDMDAFFAAIEQRDHPETAGRPLVVGGNSKRSVVATASYEARRFGIHSAMPMFMALDKCSHLIVIPPDKSKYAAVSGQIMTLLNEFTPLVEQVSIDEAFLDITGCERLFGSVEKICVAIKDRIKQETGLTCSIGASHLKFLAKIASDMNKPDGIHIIKRTDTPEVIQTLAIKKVPGVGERAMDQMKQLGIITLGDISRIPHPILEKKFGKFATDLLNFSRGIDPSIIGTSGPIKSISSESTLENDTLDMVVMKKHLLAHAQRVGRQLRAKNLLATNITIKLKFSDFTQITRQTKLMVPICASTAIYREACTLFEQTAKTRKIRLLGVGVSSFSTPDAPVQLELFDNIDQKDRRWAVLDRAVDRISHRFGAKTITSASLKS</sequence>
<keyword evidence="13 15" id="KW-0234">DNA repair</keyword>
<organism evidence="17 18">
    <name type="scientific">Desulforapulum autotrophicum (strain ATCC 43914 / DSM 3382 / VKM B-1955 / HRM2)</name>
    <name type="common">Desulfobacterium autotrophicum</name>
    <dbReference type="NCBI Taxonomy" id="177437"/>
    <lineage>
        <taxon>Bacteria</taxon>
        <taxon>Pseudomonadati</taxon>
        <taxon>Thermodesulfobacteriota</taxon>
        <taxon>Desulfobacteria</taxon>
        <taxon>Desulfobacterales</taxon>
        <taxon>Desulfobacteraceae</taxon>
        <taxon>Desulforapulum</taxon>
    </lineage>
</organism>
<keyword evidence="8 15" id="KW-0479">Metal-binding</keyword>
<evidence type="ECO:0000256" key="6">
    <source>
        <dbReference type="ARBA" id="ARBA00022695"/>
    </source>
</evidence>
<evidence type="ECO:0000256" key="4">
    <source>
        <dbReference type="ARBA" id="ARBA00022490"/>
    </source>
</evidence>
<name>C0QJE1_DESAH</name>
<dbReference type="PANTHER" id="PTHR11076:SF33">
    <property type="entry name" value="DNA POLYMERASE KAPPA"/>
    <property type="match status" value="1"/>
</dbReference>
<comment type="subcellular location">
    <subcellularLocation>
        <location evidence="1 15">Cytoplasm</location>
    </subcellularLocation>
</comment>
<dbReference type="Pfam" id="PF00817">
    <property type="entry name" value="IMS"/>
    <property type="match status" value="1"/>
</dbReference>
<evidence type="ECO:0000256" key="11">
    <source>
        <dbReference type="ARBA" id="ARBA00022932"/>
    </source>
</evidence>
<dbReference type="InterPro" id="IPR053848">
    <property type="entry name" value="IMS_HHH_1"/>
</dbReference>
<comment type="similarity">
    <text evidence="2 15">Belongs to the DNA polymerase type-Y family.</text>
</comment>
<dbReference type="RefSeq" id="WP_015904716.1">
    <property type="nucleotide sequence ID" value="NC_012108.1"/>
</dbReference>
<dbReference type="GO" id="GO:0005829">
    <property type="term" value="C:cytosol"/>
    <property type="evidence" value="ECO:0007669"/>
    <property type="project" value="TreeGrafter"/>
</dbReference>
<dbReference type="SUPFAM" id="SSF100879">
    <property type="entry name" value="Lesion bypass DNA polymerase (Y-family), little finger domain"/>
    <property type="match status" value="1"/>
</dbReference>
<keyword evidence="9 15" id="KW-0227">DNA damage</keyword>
<dbReference type="InterPro" id="IPR001126">
    <property type="entry name" value="UmuC"/>
</dbReference>
<reference evidence="17 18" key="1">
    <citation type="journal article" date="2009" name="Environ. Microbiol.">
        <title>Genome sequence of Desulfobacterium autotrophicum HRM2, a marine sulfate reducer oxidizing organic carbon completely to carbon dioxide.</title>
        <authorList>
            <person name="Strittmatter A.W."/>
            <person name="Liesegang H."/>
            <person name="Rabus R."/>
            <person name="Decker I."/>
            <person name="Amann J."/>
            <person name="Andres S."/>
            <person name="Henne A."/>
            <person name="Fricke W.F."/>
            <person name="Martinez-Arias R."/>
            <person name="Bartels D."/>
            <person name="Goesmann A."/>
            <person name="Krause L."/>
            <person name="Puehler A."/>
            <person name="Klenk H.P."/>
            <person name="Richter M."/>
            <person name="Schuler M."/>
            <person name="Gloeckner F.O."/>
            <person name="Meyerdierks A."/>
            <person name="Gottschalk G."/>
            <person name="Amann R."/>
        </authorList>
    </citation>
    <scope>NUCLEOTIDE SEQUENCE [LARGE SCALE GENOMIC DNA]</scope>
    <source>
        <strain evidence="18">ATCC 43914 / DSM 3382 / HRM2</strain>
    </source>
</reference>
<dbReference type="InterPro" id="IPR036775">
    <property type="entry name" value="DNA_pol_Y-fam_lit_finger_sf"/>
</dbReference>
<evidence type="ECO:0000256" key="1">
    <source>
        <dbReference type="ARBA" id="ARBA00004496"/>
    </source>
</evidence>
<keyword evidence="7 15" id="KW-0235">DNA replication</keyword>
<evidence type="ECO:0000256" key="13">
    <source>
        <dbReference type="ARBA" id="ARBA00023204"/>
    </source>
</evidence>
<evidence type="ECO:0000256" key="10">
    <source>
        <dbReference type="ARBA" id="ARBA00022842"/>
    </source>
</evidence>
<dbReference type="Gene3D" id="1.10.150.20">
    <property type="entry name" value="5' to 3' exonuclease, C-terminal subdomain"/>
    <property type="match status" value="1"/>
</dbReference>
<keyword evidence="6 15" id="KW-0548">Nucleotidyltransferase</keyword>
<dbReference type="GO" id="GO:0006281">
    <property type="term" value="P:DNA repair"/>
    <property type="evidence" value="ECO:0007669"/>
    <property type="project" value="UniProtKB-UniRule"/>
</dbReference>
<dbReference type="InterPro" id="IPR050116">
    <property type="entry name" value="DNA_polymerase-Y"/>
</dbReference>
<dbReference type="InterPro" id="IPR017961">
    <property type="entry name" value="DNA_pol_Y-fam_little_finger"/>
</dbReference>
<dbReference type="Pfam" id="PF21999">
    <property type="entry name" value="IMS_HHH_1"/>
    <property type="match status" value="1"/>
</dbReference>
<dbReference type="PANTHER" id="PTHR11076">
    <property type="entry name" value="DNA REPAIR POLYMERASE UMUC / TRANSFERASE FAMILY MEMBER"/>
    <property type="match status" value="1"/>
</dbReference>
<comment type="cofactor">
    <cofactor evidence="15">
        <name>Mg(2+)</name>
        <dbReference type="ChEBI" id="CHEBI:18420"/>
    </cofactor>
    <text evidence="15">Binds 2 magnesium ions per subunit.</text>
</comment>
<evidence type="ECO:0000256" key="15">
    <source>
        <dbReference type="HAMAP-Rule" id="MF_01113"/>
    </source>
</evidence>
<dbReference type="SUPFAM" id="SSF56672">
    <property type="entry name" value="DNA/RNA polymerases"/>
    <property type="match status" value="1"/>
</dbReference>
<dbReference type="GO" id="GO:0009432">
    <property type="term" value="P:SOS response"/>
    <property type="evidence" value="ECO:0007669"/>
    <property type="project" value="TreeGrafter"/>
</dbReference>
<keyword evidence="18" id="KW-1185">Reference proteome</keyword>
<keyword evidence="4 15" id="KW-0963">Cytoplasm</keyword>